<dbReference type="AlphaFoldDB" id="A0A1F5GD91"/>
<accession>A0A1F5GD91</accession>
<protein>
    <submittedName>
        <fullName evidence="1">Uncharacterized protein</fullName>
    </submittedName>
</protein>
<dbReference type="Proteomes" id="UP000177124">
    <property type="component" value="Unassembled WGS sequence"/>
</dbReference>
<gene>
    <name evidence="1" type="ORF">A3D07_02840</name>
</gene>
<proteinExistence type="predicted"/>
<dbReference type="EMBL" id="MFBF01000061">
    <property type="protein sequence ID" value="OGD89838.1"/>
    <property type="molecule type" value="Genomic_DNA"/>
</dbReference>
<evidence type="ECO:0000313" key="1">
    <source>
        <dbReference type="EMBL" id="OGD89838.1"/>
    </source>
</evidence>
<evidence type="ECO:0000313" key="2">
    <source>
        <dbReference type="Proteomes" id="UP000177124"/>
    </source>
</evidence>
<reference evidence="1 2" key="1">
    <citation type="journal article" date="2016" name="Nat. Commun.">
        <title>Thousands of microbial genomes shed light on interconnected biogeochemical processes in an aquifer system.</title>
        <authorList>
            <person name="Anantharaman K."/>
            <person name="Brown C.T."/>
            <person name="Hug L.A."/>
            <person name="Sharon I."/>
            <person name="Castelle C.J."/>
            <person name="Probst A.J."/>
            <person name="Thomas B.C."/>
            <person name="Singh A."/>
            <person name="Wilkins M.J."/>
            <person name="Karaoz U."/>
            <person name="Brodie E.L."/>
            <person name="Williams K.H."/>
            <person name="Hubbard S.S."/>
            <person name="Banfield J.F."/>
        </authorList>
    </citation>
    <scope>NUCLEOTIDE SEQUENCE [LARGE SCALE GENOMIC DNA]</scope>
</reference>
<name>A0A1F5GD91_9BACT</name>
<comment type="caution">
    <text evidence="1">The sequence shown here is derived from an EMBL/GenBank/DDBJ whole genome shotgun (WGS) entry which is preliminary data.</text>
</comment>
<dbReference type="STRING" id="1797716.A3D07_02840"/>
<organism evidence="1 2">
    <name type="scientific">Candidatus Curtissbacteria bacterium RIFCSPHIGHO2_02_FULL_42_15</name>
    <dbReference type="NCBI Taxonomy" id="1797716"/>
    <lineage>
        <taxon>Bacteria</taxon>
        <taxon>Candidatus Curtissiibacteriota</taxon>
    </lineage>
</organism>
<sequence length="339" mass="39405">MERLQAEPPIPHIPEYKGRVLFFEDIPIHVDKSSWTFEGENGQEKETPVYSVWNYKHHDEIADRIARGEVALLYMWGTYGVGKVINSPEWQKEKESEVLSMQLKKGRPKDMPFVPFMYPEDMIDFWDIDRLHPRYRHLQWANKREKLYEAGPVHIIVPAKESNPHLDPSLIRYADYSTAFYYMPHPALERIIKKVRRQVRHGVFTGGSANFHREQPAFTTEELRIKMEQKPEWIEKVDLVLACEISEAFKIYEGQTQIRLPQVESDGISQIVRIGARSPQRWSELTGYPIKAAPEGVKEAPSVTPCTPESIAVIDRRVTESREAMNKFDKEAKNFLKAA</sequence>